<feature type="non-terminal residue" evidence="2">
    <location>
        <position position="196"/>
    </location>
</feature>
<evidence type="ECO:0000313" key="3">
    <source>
        <dbReference type="Proteomes" id="UP000716446"/>
    </source>
</evidence>
<protein>
    <submittedName>
        <fullName evidence="2">Uncharacterized protein</fullName>
    </submittedName>
</protein>
<feature type="compositionally biased region" description="Low complexity" evidence="1">
    <location>
        <begin position="20"/>
        <end position="29"/>
    </location>
</feature>
<dbReference type="EMBL" id="CAIJEN010000005">
    <property type="protein sequence ID" value="CAD0086601.1"/>
    <property type="molecule type" value="Genomic_DNA"/>
</dbReference>
<accession>A0A9N8JEJ9</accession>
<evidence type="ECO:0000313" key="2">
    <source>
        <dbReference type="EMBL" id="CAD0086601.1"/>
    </source>
</evidence>
<keyword evidence="3" id="KW-1185">Reference proteome</keyword>
<dbReference type="Proteomes" id="UP000716446">
    <property type="component" value="Unassembled WGS sequence"/>
</dbReference>
<comment type="caution">
    <text evidence="2">The sequence shown here is derived from an EMBL/GenBank/DDBJ whole genome shotgun (WGS) entry which is preliminary data.</text>
</comment>
<evidence type="ECO:0000256" key="1">
    <source>
        <dbReference type="SAM" id="MobiDB-lite"/>
    </source>
</evidence>
<organism evidence="2 3">
    <name type="scientific">Aureobasidium vineae</name>
    <dbReference type="NCBI Taxonomy" id="2773715"/>
    <lineage>
        <taxon>Eukaryota</taxon>
        <taxon>Fungi</taxon>
        <taxon>Dikarya</taxon>
        <taxon>Ascomycota</taxon>
        <taxon>Pezizomycotina</taxon>
        <taxon>Dothideomycetes</taxon>
        <taxon>Dothideomycetidae</taxon>
        <taxon>Dothideales</taxon>
        <taxon>Saccotheciaceae</taxon>
        <taxon>Aureobasidium</taxon>
    </lineage>
</organism>
<proteinExistence type="predicted"/>
<feature type="region of interest" description="Disordered" evidence="1">
    <location>
        <begin position="166"/>
        <end position="196"/>
    </location>
</feature>
<sequence length="196" mass="22012">PIHLPNVINMPSRDLRSPRRLSAPRTTSSNPELSLNYMEELLYVSTSPDTTNDLQRTRAASESVRVADELEASSGTSSLPHHPSTPKKHAYGRPCPDGDSDCHWHHQQTQYCHVPWNQCSLALNAIKQSYRAGGEWIGAPEGWNKAREPCLVTAEKCKIHAEVDGMHVGKQRNKKYPEKPRVRGRENRGTGNQKKT</sequence>
<feature type="compositionally biased region" description="Basic and acidic residues" evidence="1">
    <location>
        <begin position="175"/>
        <end position="188"/>
    </location>
</feature>
<name>A0A9N8JEJ9_9PEZI</name>
<gene>
    <name evidence="2" type="ORF">AWRI4619_LOCUS4202</name>
</gene>
<dbReference type="AlphaFoldDB" id="A0A9N8JEJ9"/>
<feature type="compositionally biased region" description="Polar residues" evidence="1">
    <location>
        <begin position="46"/>
        <end position="60"/>
    </location>
</feature>
<reference evidence="2" key="1">
    <citation type="submission" date="2020-06" db="EMBL/GenBank/DDBJ databases">
        <authorList>
            <person name="Onetto C."/>
        </authorList>
    </citation>
    <scope>NUCLEOTIDE SEQUENCE</scope>
</reference>
<feature type="region of interest" description="Disordered" evidence="1">
    <location>
        <begin position="11"/>
        <end position="31"/>
    </location>
</feature>
<feature type="region of interest" description="Disordered" evidence="1">
    <location>
        <begin position="46"/>
        <end position="92"/>
    </location>
</feature>